<sequence>MQEGWLLGPGCMRIRHKPGPRLFDAGYLTQYLSGPEAATWLERNATGSVIKNISTGLLSRMPVVLPPLPEQRRIGEALAALDSEMELYGRFGAAVAAVRDRYVERLM</sequence>
<gene>
    <name evidence="5" type="ORF">AHOG_04815</name>
</gene>
<dbReference type="EMBL" id="CP022521">
    <property type="protein sequence ID" value="ASO18617.1"/>
    <property type="molecule type" value="Genomic_DNA"/>
</dbReference>
<evidence type="ECO:0000313" key="6">
    <source>
        <dbReference type="Proteomes" id="UP000204221"/>
    </source>
</evidence>
<dbReference type="GO" id="GO:0009307">
    <property type="term" value="P:DNA restriction-modification system"/>
    <property type="evidence" value="ECO:0007669"/>
    <property type="project" value="UniProtKB-KW"/>
</dbReference>
<dbReference type="Gene3D" id="3.90.220.20">
    <property type="entry name" value="DNA methylase specificity domains"/>
    <property type="match status" value="1"/>
</dbReference>
<reference evidence="5 6" key="1">
    <citation type="submission" date="2017-07" db="EMBL/GenBank/DDBJ databases">
        <title>Complete genome sequence of Actinoalloteichus hoggarensis DSM 45943, type strain of Actinoalloteichus hoggarensis.</title>
        <authorList>
            <person name="Ruckert C."/>
            <person name="Nouioui I."/>
            <person name="Willmese J."/>
            <person name="van Wezel G."/>
            <person name="Klenk H.-P."/>
            <person name="Kalinowski J."/>
            <person name="Zotchev S.B."/>
        </authorList>
    </citation>
    <scope>NUCLEOTIDE SEQUENCE [LARGE SCALE GENOMIC DNA]</scope>
    <source>
        <strain evidence="5 6">DSM 45943</strain>
    </source>
</reference>
<name>A0A221VYN7_9PSEU</name>
<keyword evidence="2" id="KW-0680">Restriction system</keyword>
<accession>A0A221VYN7</accession>
<feature type="domain" description="Type I restriction modification DNA specificity" evidence="4">
    <location>
        <begin position="8"/>
        <end position="86"/>
    </location>
</feature>
<dbReference type="Pfam" id="PF01420">
    <property type="entry name" value="Methylase_S"/>
    <property type="match status" value="1"/>
</dbReference>
<evidence type="ECO:0000256" key="1">
    <source>
        <dbReference type="ARBA" id="ARBA00010923"/>
    </source>
</evidence>
<dbReference type="SUPFAM" id="SSF116734">
    <property type="entry name" value="DNA methylase specificity domain"/>
    <property type="match status" value="1"/>
</dbReference>
<organism evidence="5 6">
    <name type="scientific">Actinoalloteichus hoggarensis</name>
    <dbReference type="NCBI Taxonomy" id="1470176"/>
    <lineage>
        <taxon>Bacteria</taxon>
        <taxon>Bacillati</taxon>
        <taxon>Actinomycetota</taxon>
        <taxon>Actinomycetes</taxon>
        <taxon>Pseudonocardiales</taxon>
        <taxon>Pseudonocardiaceae</taxon>
        <taxon>Actinoalloteichus</taxon>
    </lineage>
</organism>
<dbReference type="InterPro" id="IPR000055">
    <property type="entry name" value="Restrct_endonuc_typeI_TRD"/>
</dbReference>
<dbReference type="AlphaFoldDB" id="A0A221VYN7"/>
<keyword evidence="3" id="KW-0238">DNA-binding</keyword>
<evidence type="ECO:0000259" key="4">
    <source>
        <dbReference type="Pfam" id="PF01420"/>
    </source>
</evidence>
<protein>
    <submittedName>
        <fullName evidence="5">Type I restriction modification DNA specificity domain protein</fullName>
    </submittedName>
</protein>
<keyword evidence="6" id="KW-1185">Reference proteome</keyword>
<proteinExistence type="inferred from homology"/>
<evidence type="ECO:0000256" key="2">
    <source>
        <dbReference type="ARBA" id="ARBA00022747"/>
    </source>
</evidence>
<comment type="similarity">
    <text evidence="1">Belongs to the type-I restriction system S methylase family.</text>
</comment>
<dbReference type="GO" id="GO:0003677">
    <property type="term" value="F:DNA binding"/>
    <property type="evidence" value="ECO:0007669"/>
    <property type="project" value="UniProtKB-KW"/>
</dbReference>
<evidence type="ECO:0000313" key="5">
    <source>
        <dbReference type="EMBL" id="ASO18617.1"/>
    </source>
</evidence>
<dbReference type="KEGG" id="ahg:AHOG_04815"/>
<evidence type="ECO:0000256" key="3">
    <source>
        <dbReference type="ARBA" id="ARBA00023125"/>
    </source>
</evidence>
<dbReference type="InterPro" id="IPR044946">
    <property type="entry name" value="Restrct_endonuc_typeI_TRD_sf"/>
</dbReference>
<dbReference type="Proteomes" id="UP000204221">
    <property type="component" value="Chromosome"/>
</dbReference>